<dbReference type="PANTHER" id="PTHR15503:SF45">
    <property type="entry name" value="RNA-DIRECTED DNA POLYMERASE HOMOLOG"/>
    <property type="match status" value="1"/>
</dbReference>
<organism evidence="1 2">
    <name type="scientific">Protea cynaroides</name>
    <dbReference type="NCBI Taxonomy" id="273540"/>
    <lineage>
        <taxon>Eukaryota</taxon>
        <taxon>Viridiplantae</taxon>
        <taxon>Streptophyta</taxon>
        <taxon>Embryophyta</taxon>
        <taxon>Tracheophyta</taxon>
        <taxon>Spermatophyta</taxon>
        <taxon>Magnoliopsida</taxon>
        <taxon>Proteales</taxon>
        <taxon>Proteaceae</taxon>
        <taxon>Protea</taxon>
    </lineage>
</organism>
<evidence type="ECO:0000313" key="2">
    <source>
        <dbReference type="Proteomes" id="UP001141806"/>
    </source>
</evidence>
<evidence type="ECO:0000313" key="1">
    <source>
        <dbReference type="EMBL" id="KAJ4967453.1"/>
    </source>
</evidence>
<protein>
    <submittedName>
        <fullName evidence="1">Uncharacterized protein</fullName>
    </submittedName>
</protein>
<dbReference type="InterPro" id="IPR032567">
    <property type="entry name" value="RTL1-rel"/>
</dbReference>
<keyword evidence="2" id="KW-1185">Reference proteome</keyword>
<dbReference type="EMBL" id="JAMYWD010000007">
    <property type="protein sequence ID" value="KAJ4967453.1"/>
    <property type="molecule type" value="Genomic_DNA"/>
</dbReference>
<dbReference type="AlphaFoldDB" id="A0A9Q0QPV3"/>
<dbReference type="Proteomes" id="UP001141806">
    <property type="component" value="Unassembled WGS sequence"/>
</dbReference>
<comment type="caution">
    <text evidence="1">The sequence shown here is derived from an EMBL/GenBank/DDBJ whole genome shotgun (WGS) entry which is preliminary data.</text>
</comment>
<dbReference type="PANTHER" id="PTHR15503">
    <property type="entry name" value="LDOC1 RELATED"/>
    <property type="match status" value="1"/>
</dbReference>
<dbReference type="CDD" id="cd00303">
    <property type="entry name" value="retropepsin_like"/>
    <property type="match status" value="1"/>
</dbReference>
<dbReference type="Gene3D" id="2.40.70.10">
    <property type="entry name" value="Acid Proteases"/>
    <property type="match status" value="1"/>
</dbReference>
<dbReference type="OrthoDB" id="1751327at2759"/>
<reference evidence="1" key="1">
    <citation type="journal article" date="2023" name="Plant J.">
        <title>The genome of the king protea, Protea cynaroides.</title>
        <authorList>
            <person name="Chang J."/>
            <person name="Duong T.A."/>
            <person name="Schoeman C."/>
            <person name="Ma X."/>
            <person name="Roodt D."/>
            <person name="Barker N."/>
            <person name="Li Z."/>
            <person name="Van de Peer Y."/>
            <person name="Mizrachi E."/>
        </authorList>
    </citation>
    <scope>NUCLEOTIDE SEQUENCE</scope>
    <source>
        <tissue evidence="1">Young leaves</tissue>
    </source>
</reference>
<name>A0A9Q0QPV3_9MAGN</name>
<gene>
    <name evidence="1" type="ORF">NE237_019302</name>
</gene>
<dbReference type="Pfam" id="PF08284">
    <property type="entry name" value="RVP_2"/>
    <property type="match status" value="1"/>
</dbReference>
<sequence>MEKNFHLMTCTKDENVLPHTCSRKMPMLGGILPGHTWKRNTPKSPGKYSRGLSSIRTIDIAGVPARVLFDSGTSHFFVSVYFGKRLELPVKLLTPSLLVRSLLGVEVALNECYGSCPVSIGGRNLEANLVQLEMTDFDIILVMDWLDHHSSSLLCAKKKLAFKDDNGKEFSFTGTKLPRKRKLILSTLKAKRCLEKGGVGYLVSVVDIAARATEFVIDLMPGLAPMSEALYRMAPTELKELKTQLQELLDKGFI</sequence>
<proteinExistence type="predicted"/>
<accession>A0A9Q0QPV3</accession>
<dbReference type="Gene3D" id="3.10.10.10">
    <property type="entry name" value="HIV Type 1 Reverse Transcriptase, subunit A, domain 1"/>
    <property type="match status" value="1"/>
</dbReference>
<dbReference type="InterPro" id="IPR021109">
    <property type="entry name" value="Peptidase_aspartic_dom_sf"/>
</dbReference>
<dbReference type="SUPFAM" id="SSF50630">
    <property type="entry name" value="Acid proteases"/>
    <property type="match status" value="1"/>
</dbReference>